<dbReference type="AlphaFoldDB" id="A0A915MUY7"/>
<dbReference type="Proteomes" id="UP000887561">
    <property type="component" value="Unplaced"/>
</dbReference>
<dbReference type="Gene3D" id="2.30.29.30">
    <property type="entry name" value="Pleckstrin-homology domain (PH domain)/Phosphotyrosine-binding domain (PTB)"/>
    <property type="match status" value="1"/>
</dbReference>
<accession>A0A915MUY7</accession>
<dbReference type="InterPro" id="IPR026159">
    <property type="entry name" value="Malcavernin"/>
</dbReference>
<name>A0A915MUY7_MELJA</name>
<comment type="similarity">
    <text evidence="1">Belongs to the CCM2 family.</text>
</comment>
<dbReference type="WBParaSite" id="scaffold4947_cov217.g8858">
    <property type="protein sequence ID" value="scaffold4947_cov217.g8858"/>
    <property type="gene ID" value="scaffold4947_cov217.g8858"/>
</dbReference>
<evidence type="ECO:0000259" key="2">
    <source>
        <dbReference type="Pfam" id="PF16545"/>
    </source>
</evidence>
<dbReference type="Gene3D" id="1.20.1160.20">
    <property type="match status" value="1"/>
</dbReference>
<reference evidence="4" key="1">
    <citation type="submission" date="2022-11" db="UniProtKB">
        <authorList>
            <consortium name="WormBaseParasite"/>
        </authorList>
    </citation>
    <scope>IDENTIFICATION</scope>
</reference>
<dbReference type="Pfam" id="PF16545">
    <property type="entry name" value="CCM2_C"/>
    <property type="match status" value="1"/>
</dbReference>
<feature type="domain" description="Cerebral cavernous malformations 2 harmonin-homology" evidence="2">
    <location>
        <begin position="164"/>
        <end position="248"/>
    </location>
</feature>
<evidence type="ECO:0000313" key="4">
    <source>
        <dbReference type="WBParaSite" id="scaffold4947_cov217.g8858"/>
    </source>
</evidence>
<dbReference type="PANTHER" id="PTHR21642">
    <property type="entry name" value="CEREBRAL CAVERNOUS MALFORMATIONS PROTEIN 2 HOMOLOG"/>
    <property type="match status" value="1"/>
</dbReference>
<keyword evidence="3" id="KW-1185">Reference proteome</keyword>
<dbReference type="InterPro" id="IPR011993">
    <property type="entry name" value="PH-like_dom_sf"/>
</dbReference>
<sequence length="277" mass="31808">MEEPLKLEWPVHFGKLVEGVTDVGADEEINFLRLTEGEKENSDDWTDHLFCDCTAMTIIDKFGETIAVVPLHQIASVGLLPSKNILSVRIGDVNLSKDLFDLLIIYIPNEIIAKEICQHFVDCFQFIYREAISEFEKEEMDEEDSFLVEQQNLDLEICLISYVLIHVLLDVLFQLSTSLSHDELNKFAILMRRWRSREMPIVEFAQKLLELYGPERRHLLAKMRTLLRGDPTEIEALGNFLCANGVVESASEAVSQATKINRTTKNIFCQEKNISKR</sequence>
<dbReference type="PANTHER" id="PTHR21642:SF6">
    <property type="entry name" value="CEREBRAL CAVERNOUS MALFORMATIONS 2 HARMONIN-HOMOLOGY DOMAIN-CONTAINING PROTEIN"/>
    <property type="match status" value="1"/>
</dbReference>
<protein>
    <submittedName>
        <fullName evidence="4">Cerebral cavernous malformations 2 harmonin-homology domain-containing protein</fullName>
    </submittedName>
</protein>
<dbReference type="InterPro" id="IPR032375">
    <property type="entry name" value="CCM2_C"/>
</dbReference>
<proteinExistence type="inferred from homology"/>
<organism evidence="3 4">
    <name type="scientific">Meloidogyne javanica</name>
    <name type="common">Root-knot nematode worm</name>
    <dbReference type="NCBI Taxonomy" id="6303"/>
    <lineage>
        <taxon>Eukaryota</taxon>
        <taxon>Metazoa</taxon>
        <taxon>Ecdysozoa</taxon>
        <taxon>Nematoda</taxon>
        <taxon>Chromadorea</taxon>
        <taxon>Rhabditida</taxon>
        <taxon>Tylenchina</taxon>
        <taxon>Tylenchomorpha</taxon>
        <taxon>Tylenchoidea</taxon>
        <taxon>Meloidogynidae</taxon>
        <taxon>Meloidogyninae</taxon>
        <taxon>Meloidogyne</taxon>
        <taxon>Meloidogyne incognita group</taxon>
    </lineage>
</organism>
<evidence type="ECO:0000256" key="1">
    <source>
        <dbReference type="ARBA" id="ARBA00010822"/>
    </source>
</evidence>
<evidence type="ECO:0000313" key="3">
    <source>
        <dbReference type="Proteomes" id="UP000887561"/>
    </source>
</evidence>